<feature type="transmembrane region" description="Helical" evidence="1">
    <location>
        <begin position="107"/>
        <end position="131"/>
    </location>
</feature>
<keyword evidence="1" id="KW-0472">Membrane</keyword>
<feature type="transmembrane region" description="Helical" evidence="1">
    <location>
        <begin position="53"/>
        <end position="73"/>
    </location>
</feature>
<protein>
    <recommendedName>
        <fullName evidence="4">YibE/F-like protein</fullName>
    </recommendedName>
</protein>
<dbReference type="PIRSF" id="PIRSF031503">
    <property type="entry name" value="UCP031503_mp"/>
    <property type="match status" value="1"/>
</dbReference>
<keyword evidence="3" id="KW-1185">Reference proteome</keyword>
<keyword evidence="1" id="KW-1133">Transmembrane helix</keyword>
<sequence>MITGTFANFCLFLLLLFLLSRNVPVYPVTFLIFLGVTLVTLFYINDVNQKTKAAFLCVLFFLLVFTLVSQPFIQVLQVHGFALEELDELQMMDLSVDVPFSALNRSIILMSFSGAVIDSSMAVSSSTYEIFSQTADLTFKELWRSSMKVVQAILSSTINTLLFAFMGSSLALIIWIQDLNYSFLEVINSKAFVGELLISILTSSAAVIILPLTALAASYFFFNRYFLK</sequence>
<dbReference type="Pfam" id="PF07907">
    <property type="entry name" value="YibE_F"/>
    <property type="match status" value="1"/>
</dbReference>
<keyword evidence="1" id="KW-0812">Transmembrane</keyword>
<dbReference type="AlphaFoldDB" id="A0A1L8STL4"/>
<dbReference type="InterPro" id="IPR014564">
    <property type="entry name" value="UCP031503_TM"/>
</dbReference>
<evidence type="ECO:0000256" key="1">
    <source>
        <dbReference type="SAM" id="Phobius"/>
    </source>
</evidence>
<dbReference type="InterPro" id="IPR012507">
    <property type="entry name" value="YibE_F"/>
</dbReference>
<proteinExistence type="predicted"/>
<organism evidence="2 3">
    <name type="scientific">Enterococcus devriesei</name>
    <dbReference type="NCBI Taxonomy" id="319970"/>
    <lineage>
        <taxon>Bacteria</taxon>
        <taxon>Bacillati</taxon>
        <taxon>Bacillota</taxon>
        <taxon>Bacilli</taxon>
        <taxon>Lactobacillales</taxon>
        <taxon>Enterococcaceae</taxon>
        <taxon>Enterococcus</taxon>
    </lineage>
</organism>
<name>A0A1L8STL4_9ENTE</name>
<dbReference type="EMBL" id="JXKM01000007">
    <property type="protein sequence ID" value="OJG35316.1"/>
    <property type="molecule type" value="Genomic_DNA"/>
</dbReference>
<evidence type="ECO:0000313" key="2">
    <source>
        <dbReference type="EMBL" id="OJG35316.1"/>
    </source>
</evidence>
<gene>
    <name evidence="2" type="ORF">RV00_GL002870</name>
</gene>
<feature type="transmembrane region" description="Helical" evidence="1">
    <location>
        <begin position="152"/>
        <end position="176"/>
    </location>
</feature>
<dbReference type="PANTHER" id="PTHR41771:SF1">
    <property type="entry name" value="MEMBRANE PROTEIN"/>
    <property type="match status" value="1"/>
</dbReference>
<comment type="caution">
    <text evidence="2">The sequence shown here is derived from an EMBL/GenBank/DDBJ whole genome shotgun (WGS) entry which is preliminary data.</text>
</comment>
<feature type="transmembrane region" description="Helical" evidence="1">
    <location>
        <begin position="30"/>
        <end position="46"/>
    </location>
</feature>
<dbReference type="PANTHER" id="PTHR41771">
    <property type="entry name" value="MEMBRANE PROTEIN-RELATED"/>
    <property type="match status" value="1"/>
</dbReference>
<evidence type="ECO:0000313" key="3">
    <source>
        <dbReference type="Proteomes" id="UP000183700"/>
    </source>
</evidence>
<feature type="transmembrane region" description="Helical" evidence="1">
    <location>
        <begin position="196"/>
        <end position="222"/>
    </location>
</feature>
<evidence type="ECO:0008006" key="4">
    <source>
        <dbReference type="Google" id="ProtNLM"/>
    </source>
</evidence>
<dbReference type="Proteomes" id="UP000183700">
    <property type="component" value="Unassembled WGS sequence"/>
</dbReference>
<reference evidence="2 3" key="1">
    <citation type="submission" date="2014-12" db="EMBL/GenBank/DDBJ databases">
        <title>Draft genome sequences of 29 type strains of Enterococci.</title>
        <authorList>
            <person name="Zhong Z."/>
            <person name="Sun Z."/>
            <person name="Liu W."/>
            <person name="Zhang W."/>
            <person name="Zhang H."/>
        </authorList>
    </citation>
    <scope>NUCLEOTIDE SEQUENCE [LARGE SCALE GENOMIC DNA]</scope>
    <source>
        <strain evidence="2 3">DSM 22802</strain>
    </source>
</reference>
<dbReference type="STRING" id="319970.RV00_GL002870"/>
<accession>A0A1L8STL4</accession>